<feature type="region of interest" description="Disordered" evidence="1">
    <location>
        <begin position="417"/>
        <end position="447"/>
    </location>
</feature>
<feature type="compositionally biased region" description="Low complexity" evidence="1">
    <location>
        <begin position="420"/>
        <end position="434"/>
    </location>
</feature>
<proteinExistence type="predicted"/>
<feature type="compositionally biased region" description="Polar residues" evidence="1">
    <location>
        <begin position="165"/>
        <end position="174"/>
    </location>
</feature>
<organism evidence="2 3">
    <name type="scientific">Heterostelium pallidum (strain ATCC 26659 / Pp 5 / PN500)</name>
    <name type="common">Cellular slime mold</name>
    <name type="synonym">Polysphondylium pallidum</name>
    <dbReference type="NCBI Taxonomy" id="670386"/>
    <lineage>
        <taxon>Eukaryota</taxon>
        <taxon>Amoebozoa</taxon>
        <taxon>Evosea</taxon>
        <taxon>Eumycetozoa</taxon>
        <taxon>Dictyostelia</taxon>
        <taxon>Acytosteliales</taxon>
        <taxon>Acytosteliaceae</taxon>
        <taxon>Heterostelium</taxon>
    </lineage>
</organism>
<dbReference type="AlphaFoldDB" id="D3BQW3"/>
<dbReference type="InParanoid" id="D3BQW3"/>
<sequence>MCDSPMSKQHQPQQQQHHQQQHQMMDSNINVSSWTRLQPLLEKFILKSHISGMDKGLDILLQWFEIISKSSDKINTFKSIVGLSPDMAEERKTRLSYSTSSISDLIEKNNEDKKRLVNEDDIYDYRNNKRMKVSRLLCNEDMNGADSKSDDEQSEGVEYDEENSCPDSFDSQSPEDGADEFGGSGDENNLQIDEESHHSRMLHGRRASANDALPSMKMAGHPQAQAQQQQLLNQKSAVAAAVGGIAPSPKQLMIIREKMLEYVQKNPSASRPSCIQVCQQPSSKVVWKNRRLDTPFKVKLDLKVASQMAGQNLQISNIVALGIVTDHKGKLQIDSVENFSEAFNGQGMAVFQGLKMTKGTWGKEWSLTFIAVARPSNSYNNSVVLSVSQPFAIVVKTRKNPQIRHNYSSASAVAQHGVMNSASENSSSSPEASPTMAPRRGRLPASAPMMSLQSRGASFPFSREMTSNEIRFPQDDMASLLWAAEIKQREHVPVDGEPEIIQHPLSPKNKYSSMILSPPKQTAVSTR</sequence>
<feature type="region of interest" description="Disordered" evidence="1">
    <location>
        <begin position="1"/>
        <end position="24"/>
    </location>
</feature>
<dbReference type="OMA" id="GIVTDHK"/>
<keyword evidence="3" id="KW-1185">Reference proteome</keyword>
<feature type="compositionally biased region" description="Polar residues" evidence="1">
    <location>
        <begin position="509"/>
        <end position="527"/>
    </location>
</feature>
<feature type="compositionally biased region" description="Low complexity" evidence="1">
    <location>
        <begin position="9"/>
        <end position="23"/>
    </location>
</feature>
<feature type="region of interest" description="Disordered" evidence="1">
    <location>
        <begin position="141"/>
        <end position="190"/>
    </location>
</feature>
<feature type="compositionally biased region" description="Acidic residues" evidence="1">
    <location>
        <begin position="152"/>
        <end position="164"/>
    </location>
</feature>
<evidence type="ECO:0000313" key="2">
    <source>
        <dbReference type="EMBL" id="EFA76533.1"/>
    </source>
</evidence>
<dbReference type="GeneID" id="31365772"/>
<dbReference type="FunCoup" id="D3BQW3">
    <property type="interactions" value="805"/>
</dbReference>
<evidence type="ECO:0000313" key="3">
    <source>
        <dbReference type="Proteomes" id="UP000001396"/>
    </source>
</evidence>
<accession>D3BQW3</accession>
<reference evidence="2 3" key="1">
    <citation type="journal article" date="2011" name="Genome Res.">
        <title>Phylogeny-wide analysis of social amoeba genomes highlights ancient origins for complex intercellular communication.</title>
        <authorList>
            <person name="Heidel A.J."/>
            <person name="Lawal H.M."/>
            <person name="Felder M."/>
            <person name="Schilde C."/>
            <person name="Helps N.R."/>
            <person name="Tunggal B."/>
            <person name="Rivero F."/>
            <person name="John U."/>
            <person name="Schleicher M."/>
            <person name="Eichinger L."/>
            <person name="Platzer M."/>
            <person name="Noegel A.A."/>
            <person name="Schaap P."/>
            <person name="Gloeckner G."/>
        </authorList>
    </citation>
    <scope>NUCLEOTIDE SEQUENCE [LARGE SCALE GENOMIC DNA]</scope>
    <source>
        <strain evidence="3">ATCC 26659 / Pp 5 / PN500</strain>
    </source>
</reference>
<gene>
    <name evidence="2" type="ORF">PPL_10301</name>
</gene>
<dbReference type="Proteomes" id="UP000001396">
    <property type="component" value="Unassembled WGS sequence"/>
</dbReference>
<dbReference type="EMBL" id="ADBJ01000047">
    <property type="protein sequence ID" value="EFA76533.1"/>
    <property type="molecule type" value="Genomic_DNA"/>
</dbReference>
<protein>
    <submittedName>
        <fullName evidence="2">Uncharacterized protein</fullName>
    </submittedName>
</protein>
<comment type="caution">
    <text evidence="2">The sequence shown here is derived from an EMBL/GenBank/DDBJ whole genome shotgun (WGS) entry which is preliminary data.</text>
</comment>
<evidence type="ECO:0000256" key="1">
    <source>
        <dbReference type="SAM" id="MobiDB-lite"/>
    </source>
</evidence>
<name>D3BQW3_HETP5</name>
<dbReference type="RefSeq" id="XP_020428665.1">
    <property type="nucleotide sequence ID" value="XM_020581080.1"/>
</dbReference>
<feature type="region of interest" description="Disordered" evidence="1">
    <location>
        <begin position="493"/>
        <end position="527"/>
    </location>
</feature>